<evidence type="ECO:0000256" key="4">
    <source>
        <dbReference type="ARBA" id="ARBA00022984"/>
    </source>
</evidence>
<accession>A0A9E7NCU5</accession>
<dbReference type="EMBL" id="CP100357">
    <property type="protein sequence ID" value="UTF55922.1"/>
    <property type="molecule type" value="Genomic_DNA"/>
</dbReference>
<evidence type="ECO:0000313" key="8">
    <source>
        <dbReference type="EMBL" id="UTF55922.1"/>
    </source>
</evidence>
<dbReference type="PROSITE" id="PS51191">
    <property type="entry name" value="FEMABX"/>
    <property type="match status" value="1"/>
</dbReference>
<sequence>MGVEVVEIAEDECEQWDTYVERSPYRSPFHRYAALDVLAAQSDAKLHTLVGYKGEEPIGLFPVFKSVVGPITAVRSPPNVFGSTPIHLGPLRLNFERCSQQRKQKDNRRFIEQCLSWIDAEIKPDLISVLCGDRYGDVRPFRWHDYDFTISPNFTYIINLGRSEEELLRSFTNDARRNIRAYQNSELDIHIGNREDVKRLITQSNSRYQEKGLLQKVPAEIILNLYDSLGSSVVQPYVCYVNNNFVGGTLNIVEGDTMYTWIGGTAGGIELPINDALDWVAMQNGIKQGLERFDFLGAMADGVYEYKMKFNPKPRSLFHIRWASTKTHTVSTIYNRVPRIIKTAISG</sequence>
<name>A0A9E7NCU5_9EURY</name>
<keyword evidence="4" id="KW-0573">Peptidoglycan synthesis</keyword>
<dbReference type="InterPro" id="IPR038740">
    <property type="entry name" value="BioF2-like_GNAT_dom"/>
</dbReference>
<evidence type="ECO:0000259" key="7">
    <source>
        <dbReference type="Pfam" id="PF13480"/>
    </source>
</evidence>
<keyword evidence="3" id="KW-0133">Cell shape</keyword>
<proteinExistence type="inferred from homology"/>
<keyword evidence="5" id="KW-0012">Acyltransferase</keyword>
<dbReference type="Proteomes" id="UP001056855">
    <property type="component" value="Plasmid unnamed2"/>
</dbReference>
<dbReference type="GO" id="GO:0071555">
    <property type="term" value="P:cell wall organization"/>
    <property type="evidence" value="ECO:0007669"/>
    <property type="project" value="UniProtKB-KW"/>
</dbReference>
<dbReference type="InterPro" id="IPR003447">
    <property type="entry name" value="FEMABX"/>
</dbReference>
<dbReference type="RefSeq" id="WP_254161432.1">
    <property type="nucleotide sequence ID" value="NZ_CP100357.1"/>
</dbReference>
<dbReference type="GO" id="GO:0044038">
    <property type="term" value="P:cell wall macromolecule biosynthetic process"/>
    <property type="evidence" value="ECO:0007669"/>
    <property type="project" value="InterPro"/>
</dbReference>
<dbReference type="Gene3D" id="3.40.630.30">
    <property type="match status" value="1"/>
</dbReference>
<evidence type="ECO:0000313" key="9">
    <source>
        <dbReference type="Proteomes" id="UP001056855"/>
    </source>
</evidence>
<dbReference type="GeneID" id="73292417"/>
<dbReference type="KEGG" id="sawl:NGM29_20185"/>
<evidence type="ECO:0000256" key="2">
    <source>
        <dbReference type="ARBA" id="ARBA00022679"/>
    </source>
</evidence>
<dbReference type="SUPFAM" id="SSF55729">
    <property type="entry name" value="Acyl-CoA N-acyltransferases (Nat)"/>
    <property type="match status" value="1"/>
</dbReference>
<keyword evidence="6" id="KW-0961">Cell wall biogenesis/degradation</keyword>
<reference evidence="8" key="1">
    <citation type="submission" date="2022-06" db="EMBL/GenBank/DDBJ databases">
        <title>Diverse halophilic archaea isolated from saline environments.</title>
        <authorList>
            <person name="Cui H.-L."/>
        </authorList>
    </citation>
    <scope>NUCLEOTIDE SEQUENCE</scope>
    <source>
        <strain evidence="8">WLHS1</strain>
        <plasmid evidence="8">unnamed2</plasmid>
    </source>
</reference>
<evidence type="ECO:0000256" key="6">
    <source>
        <dbReference type="ARBA" id="ARBA00023316"/>
    </source>
</evidence>
<keyword evidence="9" id="KW-1185">Reference proteome</keyword>
<geneLocation type="plasmid" evidence="8 9">
    <name>unnamed2</name>
</geneLocation>
<evidence type="ECO:0000256" key="5">
    <source>
        <dbReference type="ARBA" id="ARBA00023315"/>
    </source>
</evidence>
<evidence type="ECO:0000256" key="3">
    <source>
        <dbReference type="ARBA" id="ARBA00022960"/>
    </source>
</evidence>
<keyword evidence="2" id="KW-0808">Transferase</keyword>
<organism evidence="8 9">
    <name type="scientific">Natronosalvus rutilus</name>
    <dbReference type="NCBI Taxonomy" id="2953753"/>
    <lineage>
        <taxon>Archaea</taxon>
        <taxon>Methanobacteriati</taxon>
        <taxon>Methanobacteriota</taxon>
        <taxon>Stenosarchaea group</taxon>
        <taxon>Halobacteria</taxon>
        <taxon>Halobacteriales</taxon>
        <taxon>Natrialbaceae</taxon>
        <taxon>Natronosalvus</taxon>
    </lineage>
</organism>
<gene>
    <name evidence="8" type="ORF">NGM29_20185</name>
</gene>
<dbReference type="InterPro" id="IPR050644">
    <property type="entry name" value="PG_Glycine_Bridge_Synth"/>
</dbReference>
<feature type="domain" description="BioF2-like acetyltransferase" evidence="7">
    <location>
        <begin position="170"/>
        <end position="307"/>
    </location>
</feature>
<protein>
    <submittedName>
        <fullName evidence="8">Aminoacyltransferase</fullName>
    </submittedName>
</protein>
<dbReference type="AlphaFoldDB" id="A0A9E7NCU5"/>
<dbReference type="GO" id="GO:0016755">
    <property type="term" value="F:aminoacyltransferase activity"/>
    <property type="evidence" value="ECO:0007669"/>
    <property type="project" value="InterPro"/>
</dbReference>
<dbReference type="PANTHER" id="PTHR36174">
    <property type="entry name" value="LIPID II:GLYCINE GLYCYLTRANSFERASE"/>
    <property type="match status" value="1"/>
</dbReference>
<keyword evidence="8" id="KW-0614">Plasmid</keyword>
<dbReference type="GO" id="GO:0008360">
    <property type="term" value="P:regulation of cell shape"/>
    <property type="evidence" value="ECO:0007669"/>
    <property type="project" value="UniProtKB-KW"/>
</dbReference>
<dbReference type="InterPro" id="IPR016181">
    <property type="entry name" value="Acyl_CoA_acyltransferase"/>
</dbReference>
<evidence type="ECO:0000256" key="1">
    <source>
        <dbReference type="ARBA" id="ARBA00009943"/>
    </source>
</evidence>
<dbReference type="PANTHER" id="PTHR36174:SF1">
    <property type="entry name" value="LIPID II:GLYCINE GLYCYLTRANSFERASE"/>
    <property type="match status" value="1"/>
</dbReference>
<comment type="similarity">
    <text evidence="1">Belongs to the FemABX family.</text>
</comment>
<dbReference type="Pfam" id="PF13480">
    <property type="entry name" value="Acetyltransf_6"/>
    <property type="match status" value="1"/>
</dbReference>